<dbReference type="Proteomes" id="UP000663891">
    <property type="component" value="Unassembled WGS sequence"/>
</dbReference>
<dbReference type="OrthoDB" id="10055555at2759"/>
<sequence>MKTFNLECSCCRLLRTNIPNRSSLPLARRGRPHFSTRPHHLLCSNCTEIKRQQQIDILQNQQQQQHHPNHISQITINLNVSPEEQNALNNHPYETDQILNIKVNTSNGNTIDVSYDTNSLNEHEKKLLVEQTINKLQMILNNRTTTMTQQQTIFSNNEFLTILNKQECSCCRLLRTNIPNRSSLPLARRGRPHFSTRPHHLLCSNCTEIKRQQQIDILQNQQQQQHHPNHISQITINLNISPEEQNALNNHPYETDQILNIKVNTSNGNTIDVSYDTNSLNEHEKKLLVEQTINKLQMILNNRTTTMTDINHESIEFTYRTLETTINILSSSSHNLI</sequence>
<organism evidence="1 2">
    <name type="scientific">Adineta steineri</name>
    <dbReference type="NCBI Taxonomy" id="433720"/>
    <lineage>
        <taxon>Eukaryota</taxon>
        <taxon>Metazoa</taxon>
        <taxon>Spiralia</taxon>
        <taxon>Gnathifera</taxon>
        <taxon>Rotifera</taxon>
        <taxon>Eurotatoria</taxon>
        <taxon>Bdelloidea</taxon>
        <taxon>Adinetida</taxon>
        <taxon>Adinetidae</taxon>
        <taxon>Adineta</taxon>
    </lineage>
</organism>
<protein>
    <submittedName>
        <fullName evidence="1">Uncharacterized protein</fullName>
    </submittedName>
</protein>
<dbReference type="AlphaFoldDB" id="A0A814VLD3"/>
<evidence type="ECO:0000313" key="2">
    <source>
        <dbReference type="Proteomes" id="UP000663891"/>
    </source>
</evidence>
<comment type="caution">
    <text evidence="1">The sequence shown here is derived from an EMBL/GenBank/DDBJ whole genome shotgun (WGS) entry which is preliminary data.</text>
</comment>
<reference evidence="1" key="1">
    <citation type="submission" date="2021-02" db="EMBL/GenBank/DDBJ databases">
        <authorList>
            <person name="Nowell W R."/>
        </authorList>
    </citation>
    <scope>NUCLEOTIDE SEQUENCE</scope>
</reference>
<name>A0A814VLD3_9BILA</name>
<accession>A0A814VLD3</accession>
<dbReference type="EMBL" id="CAJNON010000315">
    <property type="protein sequence ID" value="CAF1190551.1"/>
    <property type="molecule type" value="Genomic_DNA"/>
</dbReference>
<gene>
    <name evidence="1" type="ORF">VCS650_LOCUS25029</name>
</gene>
<evidence type="ECO:0000313" key="1">
    <source>
        <dbReference type="EMBL" id="CAF1190551.1"/>
    </source>
</evidence>
<proteinExistence type="predicted"/>